<keyword evidence="8" id="KW-0443">Lipid metabolism</keyword>
<feature type="domain" description="Fatty acid desaturase" evidence="11">
    <location>
        <begin position="44"/>
        <end position="253"/>
    </location>
</feature>
<reference evidence="12" key="1">
    <citation type="submission" date="2021-01" db="EMBL/GenBank/DDBJ databases">
        <title>Whole genome shotgun sequence of Rhizocola hellebori NBRC 109834.</title>
        <authorList>
            <person name="Komaki H."/>
            <person name="Tamura T."/>
        </authorList>
    </citation>
    <scope>NUCLEOTIDE SEQUENCE</scope>
    <source>
        <strain evidence="12">NBRC 109834</strain>
    </source>
</reference>
<comment type="caution">
    <text evidence="12">The sequence shown here is derived from an EMBL/GenBank/DDBJ whole genome shotgun (WGS) entry which is preliminary data.</text>
</comment>
<dbReference type="AlphaFoldDB" id="A0A8J3QI17"/>
<dbReference type="Pfam" id="PF00487">
    <property type="entry name" value="FA_desaturase"/>
    <property type="match status" value="1"/>
</dbReference>
<dbReference type="PRINTS" id="PR00075">
    <property type="entry name" value="FACDDSATRASE"/>
</dbReference>
<evidence type="ECO:0000256" key="9">
    <source>
        <dbReference type="ARBA" id="ARBA00023136"/>
    </source>
</evidence>
<keyword evidence="13" id="KW-1185">Reference proteome</keyword>
<evidence type="ECO:0000256" key="3">
    <source>
        <dbReference type="ARBA" id="ARBA00022692"/>
    </source>
</evidence>
<dbReference type="CDD" id="cd03505">
    <property type="entry name" value="Delta9-FADS-like"/>
    <property type="match status" value="1"/>
</dbReference>
<dbReference type="GO" id="GO:0016717">
    <property type="term" value="F:oxidoreductase activity, acting on paired donors, with oxidation of a pair of donors resulting in the reduction of molecular oxygen to two molecules of water"/>
    <property type="evidence" value="ECO:0007669"/>
    <property type="project" value="InterPro"/>
</dbReference>
<evidence type="ECO:0000256" key="1">
    <source>
        <dbReference type="ARBA" id="ARBA00004141"/>
    </source>
</evidence>
<keyword evidence="7" id="KW-0408">Iron</keyword>
<dbReference type="EMBL" id="BONY01000116">
    <property type="protein sequence ID" value="GIH11026.1"/>
    <property type="molecule type" value="Genomic_DNA"/>
</dbReference>
<dbReference type="RefSeq" id="WP_203914745.1">
    <property type="nucleotide sequence ID" value="NZ_BONY01000116.1"/>
</dbReference>
<evidence type="ECO:0000256" key="10">
    <source>
        <dbReference type="SAM" id="Phobius"/>
    </source>
</evidence>
<keyword evidence="5 10" id="KW-1133">Transmembrane helix</keyword>
<feature type="transmembrane region" description="Helical" evidence="10">
    <location>
        <begin position="115"/>
        <end position="137"/>
    </location>
</feature>
<evidence type="ECO:0000256" key="8">
    <source>
        <dbReference type="ARBA" id="ARBA00023098"/>
    </source>
</evidence>
<keyword evidence="6" id="KW-0560">Oxidoreductase</keyword>
<dbReference type="GO" id="GO:0006631">
    <property type="term" value="P:fatty acid metabolic process"/>
    <property type="evidence" value="ECO:0007669"/>
    <property type="project" value="UniProtKB-KW"/>
</dbReference>
<proteinExistence type="inferred from homology"/>
<dbReference type="Proteomes" id="UP000612899">
    <property type="component" value="Unassembled WGS sequence"/>
</dbReference>
<feature type="transmembrane region" description="Helical" evidence="10">
    <location>
        <begin position="42"/>
        <end position="63"/>
    </location>
</feature>
<accession>A0A8J3QI17</accession>
<feature type="transmembrane region" description="Helical" evidence="10">
    <location>
        <begin position="75"/>
        <end position="95"/>
    </location>
</feature>
<organism evidence="12 13">
    <name type="scientific">Rhizocola hellebori</name>
    <dbReference type="NCBI Taxonomy" id="1392758"/>
    <lineage>
        <taxon>Bacteria</taxon>
        <taxon>Bacillati</taxon>
        <taxon>Actinomycetota</taxon>
        <taxon>Actinomycetes</taxon>
        <taxon>Micromonosporales</taxon>
        <taxon>Micromonosporaceae</taxon>
        <taxon>Rhizocola</taxon>
    </lineage>
</organism>
<evidence type="ECO:0000256" key="6">
    <source>
        <dbReference type="ARBA" id="ARBA00023002"/>
    </source>
</evidence>
<keyword evidence="4" id="KW-0276">Fatty acid metabolism</keyword>
<feature type="transmembrane region" description="Helical" evidence="10">
    <location>
        <begin position="12"/>
        <end position="36"/>
    </location>
</feature>
<name>A0A8J3QI17_9ACTN</name>
<evidence type="ECO:0000259" key="11">
    <source>
        <dbReference type="Pfam" id="PF00487"/>
    </source>
</evidence>
<keyword evidence="3 10" id="KW-0812">Transmembrane</keyword>
<evidence type="ECO:0000256" key="7">
    <source>
        <dbReference type="ARBA" id="ARBA00023004"/>
    </source>
</evidence>
<dbReference type="GO" id="GO:0016020">
    <property type="term" value="C:membrane"/>
    <property type="evidence" value="ECO:0007669"/>
    <property type="project" value="UniProtKB-SubCell"/>
</dbReference>
<evidence type="ECO:0000256" key="5">
    <source>
        <dbReference type="ARBA" id="ARBA00022989"/>
    </source>
</evidence>
<dbReference type="InterPro" id="IPR005804">
    <property type="entry name" value="FA_desaturase_dom"/>
</dbReference>
<dbReference type="PANTHER" id="PTHR11351">
    <property type="entry name" value="ACYL-COA DESATURASE"/>
    <property type="match status" value="1"/>
</dbReference>
<dbReference type="PANTHER" id="PTHR11351:SF3">
    <property type="entry name" value="BLL4393 PROTEIN"/>
    <property type="match status" value="1"/>
</dbReference>
<comment type="subcellular location">
    <subcellularLocation>
        <location evidence="1">Membrane</location>
        <topology evidence="1">Multi-pass membrane protein</topology>
    </subcellularLocation>
</comment>
<keyword evidence="9 10" id="KW-0472">Membrane</keyword>
<evidence type="ECO:0000256" key="4">
    <source>
        <dbReference type="ARBA" id="ARBA00022832"/>
    </source>
</evidence>
<gene>
    <name evidence="12" type="primary">desC_3</name>
    <name evidence="12" type="ORF">Rhe02_90930</name>
</gene>
<sequence>MNTVRQTRAGAIAIWIFVLTPFLGLLAAGPIAWGWGLTTLDVIMFVIGYAVTGFGVTAGYHRYLTHGSFKANRSLRIALAVAGSMAVEGSPIQWVANHRRHHAYSDRDGDPHSPWRYGTSVLAVLKGLCFAHIGWMFRGELSNRARFAPDLAGDRDMQVVDKLTGPLVAVSLLTPALIGGLVTGTWAGALSGFFWAGLVRMAILHHVTWSVNSICHVVGERPFVTKDKATNFWPLAILSLGESWHNSHHADPTGARHGVLRGQIDPSARLIWIFEKFGWVRDVRWPKPERLTAKRVATSPAS</sequence>
<evidence type="ECO:0000313" key="12">
    <source>
        <dbReference type="EMBL" id="GIH11026.1"/>
    </source>
</evidence>
<dbReference type="InterPro" id="IPR015876">
    <property type="entry name" value="Acyl-CoA_DS"/>
</dbReference>
<evidence type="ECO:0000313" key="13">
    <source>
        <dbReference type="Proteomes" id="UP000612899"/>
    </source>
</evidence>
<comment type="similarity">
    <text evidence="2">Belongs to the fatty acid desaturase type 2 family.</text>
</comment>
<evidence type="ECO:0000256" key="2">
    <source>
        <dbReference type="ARBA" id="ARBA00008749"/>
    </source>
</evidence>
<protein>
    <submittedName>
        <fullName evidence="12">Stearoyl-CoA desaturase</fullName>
    </submittedName>
</protein>